<dbReference type="InterPro" id="IPR023312">
    <property type="entry name" value="Put_nitroreductase_C_bac"/>
</dbReference>
<organism evidence="4 5">
    <name type="scientific">Pseudodesulfovibrio nedwellii</name>
    <dbReference type="NCBI Taxonomy" id="2973072"/>
    <lineage>
        <taxon>Bacteria</taxon>
        <taxon>Pseudomonadati</taxon>
        <taxon>Thermodesulfobacteriota</taxon>
        <taxon>Desulfovibrionia</taxon>
        <taxon>Desulfovibrionales</taxon>
        <taxon>Desulfovibrionaceae</taxon>
    </lineage>
</organism>
<evidence type="ECO:0000256" key="2">
    <source>
        <dbReference type="ARBA" id="ARBA00023002"/>
    </source>
</evidence>
<keyword evidence="2" id="KW-0560">Oxidoreductase</keyword>
<gene>
    <name evidence="4" type="ORF">SYK_03800</name>
</gene>
<evidence type="ECO:0000313" key="4">
    <source>
        <dbReference type="EMBL" id="BDQ36020.1"/>
    </source>
</evidence>
<proteinExistence type="inferred from homology"/>
<dbReference type="Proteomes" id="UP001317742">
    <property type="component" value="Chromosome"/>
</dbReference>
<dbReference type="PANTHER" id="PTHR43673:SF10">
    <property type="entry name" value="NADH DEHYDROGENASE_NAD(P)H NITROREDUCTASE XCC3605-RELATED"/>
    <property type="match status" value="1"/>
</dbReference>
<dbReference type="InterPro" id="IPR000415">
    <property type="entry name" value="Nitroreductase-like"/>
</dbReference>
<dbReference type="Gene3D" id="2.20.180.10">
    <property type="entry name" value="putative fmn-dependent nitroreductase like domains"/>
    <property type="match status" value="1"/>
</dbReference>
<comment type="similarity">
    <text evidence="1">Belongs to the nitroreductase family.</text>
</comment>
<evidence type="ECO:0000256" key="1">
    <source>
        <dbReference type="ARBA" id="ARBA00007118"/>
    </source>
</evidence>
<dbReference type="PANTHER" id="PTHR43673">
    <property type="entry name" value="NAD(P)H NITROREDUCTASE YDGI-RELATED"/>
    <property type="match status" value="1"/>
</dbReference>
<accession>A0ABN6S109</accession>
<reference evidence="4 5" key="1">
    <citation type="submission" date="2022-08" db="EMBL/GenBank/DDBJ databases">
        <title>Genome Sequence of the sulphate-reducing bacterium, Pseudodesulfovibrio sp. SYK.</title>
        <authorList>
            <person name="Kondo R."/>
            <person name="Kataoka T."/>
        </authorList>
    </citation>
    <scope>NUCLEOTIDE SEQUENCE [LARGE SCALE GENOMIC DNA]</scope>
    <source>
        <strain evidence="4 5">SYK</strain>
    </source>
</reference>
<protein>
    <submittedName>
        <fullName evidence="4">Nitroreductase</fullName>
    </submittedName>
</protein>
<dbReference type="InterPro" id="IPR029479">
    <property type="entry name" value="Nitroreductase"/>
</dbReference>
<sequence length="196" mass="21708">MQFRELMVQNRTRRKFDESRPVDIQILVDLVELTRFIPSGKNMQPLKYIAVADKVQCDAIFPLLGWAGYLKDWKGPADGERPTGYIVVMLDRNLADTPGCDHGIASQSIMLGAVEKGLGGCIIGTVNRKKLSRMLDLSENFDILLVLALGVPAQDVVVESLPSDGSIQYWSGNDGKHHVPKRGLDDLLVGCYPEKK</sequence>
<feature type="domain" description="Nitroreductase" evidence="3">
    <location>
        <begin position="11"/>
        <end position="56"/>
    </location>
</feature>
<dbReference type="SUPFAM" id="SSF55469">
    <property type="entry name" value="FMN-dependent nitroreductase-like"/>
    <property type="match status" value="1"/>
</dbReference>
<dbReference type="Gene3D" id="3.40.109.10">
    <property type="entry name" value="NADH Oxidase"/>
    <property type="match status" value="1"/>
</dbReference>
<dbReference type="CDD" id="cd02062">
    <property type="entry name" value="Nitro_FMN_reductase"/>
    <property type="match status" value="1"/>
</dbReference>
<dbReference type="Pfam" id="PF00881">
    <property type="entry name" value="Nitroreductase"/>
    <property type="match status" value="2"/>
</dbReference>
<keyword evidence="5" id="KW-1185">Reference proteome</keyword>
<dbReference type="EMBL" id="AP026709">
    <property type="protein sequence ID" value="BDQ36020.1"/>
    <property type="molecule type" value="Genomic_DNA"/>
</dbReference>
<name>A0ABN6S109_9BACT</name>
<feature type="domain" description="Nitroreductase" evidence="3">
    <location>
        <begin position="101"/>
        <end position="150"/>
    </location>
</feature>
<evidence type="ECO:0000259" key="3">
    <source>
        <dbReference type="Pfam" id="PF00881"/>
    </source>
</evidence>
<evidence type="ECO:0000313" key="5">
    <source>
        <dbReference type="Proteomes" id="UP001317742"/>
    </source>
</evidence>